<comment type="caution">
    <text evidence="1">The sequence shown here is derived from an EMBL/GenBank/DDBJ whole genome shotgun (WGS) entry which is preliminary data.</text>
</comment>
<name>A0A6I4I5I7_9SPHI</name>
<proteinExistence type="predicted"/>
<dbReference type="OrthoDB" id="1415761at2"/>
<dbReference type="Proteomes" id="UP000434850">
    <property type="component" value="Unassembled WGS sequence"/>
</dbReference>
<protein>
    <submittedName>
        <fullName evidence="1">Uncharacterized protein</fullName>
    </submittedName>
</protein>
<dbReference type="RefSeq" id="WP_157540175.1">
    <property type="nucleotide sequence ID" value="NZ_WQLA01000002.1"/>
</dbReference>
<dbReference type="AlphaFoldDB" id="A0A6I4I5I7"/>
<organism evidence="1 2">
    <name type="scientific">Mucilaginibacter aquatilis</name>
    <dbReference type="NCBI Taxonomy" id="1517760"/>
    <lineage>
        <taxon>Bacteria</taxon>
        <taxon>Pseudomonadati</taxon>
        <taxon>Bacteroidota</taxon>
        <taxon>Sphingobacteriia</taxon>
        <taxon>Sphingobacteriales</taxon>
        <taxon>Sphingobacteriaceae</taxon>
        <taxon>Mucilaginibacter</taxon>
    </lineage>
</organism>
<gene>
    <name evidence="1" type="ORF">GO816_04505</name>
</gene>
<dbReference type="EMBL" id="WQLA01000002">
    <property type="protein sequence ID" value="MVN90380.1"/>
    <property type="molecule type" value="Genomic_DNA"/>
</dbReference>
<sequence length="218" mass="25042">MKFITIILLSVLTFDLKAQKREDVTTIKFDSLSTNLPGVKRWIQLPSTGKWSDDGKVPAFIRWATFQFNNQKYYALIYEEISGYYKYPTIQRDWITVSSVDYAVFTASEYQNLLEKLSKKSGKNILVRTANNGSVAGHLGMKANEMITDELYQSISEVLKQSRMSKTNKVFAINSQVIDGKDIVRFLRPVDGTYTSGLLKNDYYEVSYSDFINTMHMQ</sequence>
<keyword evidence="2" id="KW-1185">Reference proteome</keyword>
<evidence type="ECO:0000313" key="1">
    <source>
        <dbReference type="EMBL" id="MVN90380.1"/>
    </source>
</evidence>
<reference evidence="1 2" key="1">
    <citation type="submission" date="2019-12" db="EMBL/GenBank/DDBJ databases">
        <title>Mucilaginibacter sp. HME9299 genome sequencing and assembly.</title>
        <authorList>
            <person name="Kang H."/>
            <person name="Kim H."/>
            <person name="Joh K."/>
        </authorList>
    </citation>
    <scope>NUCLEOTIDE SEQUENCE [LARGE SCALE GENOMIC DNA]</scope>
    <source>
        <strain evidence="1 2">HME9299</strain>
    </source>
</reference>
<evidence type="ECO:0000313" key="2">
    <source>
        <dbReference type="Proteomes" id="UP000434850"/>
    </source>
</evidence>
<accession>A0A6I4I5I7</accession>